<evidence type="ECO:0000313" key="7">
    <source>
        <dbReference type="EMBL" id="GEP52894.1"/>
    </source>
</evidence>
<evidence type="ECO:0008006" key="9">
    <source>
        <dbReference type="Google" id="ProtNLM"/>
    </source>
</evidence>
<dbReference type="RefSeq" id="WP_147144996.1">
    <property type="nucleotide sequence ID" value="NZ_BKAJ01000003.1"/>
</dbReference>
<gene>
    <name evidence="7" type="ORF">RSO01_00600</name>
</gene>
<organism evidence="7 8">
    <name type="scientific">Reyranella soli</name>
    <dbReference type="NCBI Taxonomy" id="1230389"/>
    <lineage>
        <taxon>Bacteria</taxon>
        <taxon>Pseudomonadati</taxon>
        <taxon>Pseudomonadota</taxon>
        <taxon>Alphaproteobacteria</taxon>
        <taxon>Hyphomicrobiales</taxon>
        <taxon>Reyranellaceae</taxon>
        <taxon>Reyranella</taxon>
    </lineage>
</organism>
<dbReference type="GO" id="GO:0005886">
    <property type="term" value="C:plasma membrane"/>
    <property type="evidence" value="ECO:0007669"/>
    <property type="project" value="UniProtKB-SubCell"/>
</dbReference>
<feature type="transmembrane region" description="Helical" evidence="6">
    <location>
        <begin position="229"/>
        <end position="254"/>
    </location>
</feature>
<feature type="transmembrane region" description="Helical" evidence="6">
    <location>
        <begin position="80"/>
        <end position="98"/>
    </location>
</feature>
<protein>
    <recommendedName>
        <fullName evidence="9">MFS transporter</fullName>
    </recommendedName>
</protein>
<evidence type="ECO:0000256" key="5">
    <source>
        <dbReference type="ARBA" id="ARBA00023136"/>
    </source>
</evidence>
<dbReference type="CDD" id="cd06173">
    <property type="entry name" value="MFS_MefA_like"/>
    <property type="match status" value="1"/>
</dbReference>
<name>A0A512N1N3_9HYPH</name>
<evidence type="ECO:0000256" key="1">
    <source>
        <dbReference type="ARBA" id="ARBA00004651"/>
    </source>
</evidence>
<dbReference type="EMBL" id="BKAJ01000003">
    <property type="protein sequence ID" value="GEP52894.1"/>
    <property type="molecule type" value="Genomic_DNA"/>
</dbReference>
<feature type="transmembrane region" description="Helical" evidence="6">
    <location>
        <begin position="51"/>
        <end position="68"/>
    </location>
</feature>
<evidence type="ECO:0000256" key="4">
    <source>
        <dbReference type="ARBA" id="ARBA00022989"/>
    </source>
</evidence>
<keyword evidence="2" id="KW-1003">Cell membrane</keyword>
<dbReference type="InterPro" id="IPR036259">
    <property type="entry name" value="MFS_trans_sf"/>
</dbReference>
<dbReference type="PANTHER" id="PTHR23513">
    <property type="entry name" value="INTEGRAL MEMBRANE EFFLUX PROTEIN-RELATED"/>
    <property type="match status" value="1"/>
</dbReference>
<feature type="transmembrane region" description="Helical" evidence="6">
    <location>
        <begin position="168"/>
        <end position="189"/>
    </location>
</feature>
<comment type="subcellular location">
    <subcellularLocation>
        <location evidence="1">Cell membrane</location>
        <topology evidence="1">Multi-pass membrane protein</topology>
    </subcellularLocation>
</comment>
<dbReference type="SUPFAM" id="SSF103473">
    <property type="entry name" value="MFS general substrate transporter"/>
    <property type="match status" value="1"/>
</dbReference>
<keyword evidence="4 6" id="KW-1133">Transmembrane helix</keyword>
<feature type="transmembrane region" description="Helical" evidence="6">
    <location>
        <begin position="266"/>
        <end position="288"/>
    </location>
</feature>
<dbReference type="OrthoDB" id="9775268at2"/>
<keyword evidence="3 6" id="KW-0812">Transmembrane</keyword>
<reference evidence="7 8" key="1">
    <citation type="submission" date="2019-07" db="EMBL/GenBank/DDBJ databases">
        <title>Whole genome shotgun sequence of Reyranella soli NBRC 108950.</title>
        <authorList>
            <person name="Hosoyama A."/>
            <person name="Uohara A."/>
            <person name="Ohji S."/>
            <person name="Ichikawa N."/>
        </authorList>
    </citation>
    <scope>NUCLEOTIDE SEQUENCE [LARGE SCALE GENOMIC DNA]</scope>
    <source>
        <strain evidence="7 8">NBRC 108950</strain>
    </source>
</reference>
<evidence type="ECO:0000256" key="2">
    <source>
        <dbReference type="ARBA" id="ARBA00022475"/>
    </source>
</evidence>
<dbReference type="Gene3D" id="1.20.1250.20">
    <property type="entry name" value="MFS general substrate transporter like domains"/>
    <property type="match status" value="1"/>
</dbReference>
<feature type="transmembrane region" description="Helical" evidence="6">
    <location>
        <begin position="300"/>
        <end position="320"/>
    </location>
</feature>
<evidence type="ECO:0000256" key="6">
    <source>
        <dbReference type="SAM" id="Phobius"/>
    </source>
</evidence>
<evidence type="ECO:0000256" key="3">
    <source>
        <dbReference type="ARBA" id="ARBA00022692"/>
    </source>
</evidence>
<comment type="caution">
    <text evidence="7">The sequence shown here is derived from an EMBL/GenBank/DDBJ whole genome shotgun (WGS) entry which is preliminary data.</text>
</comment>
<evidence type="ECO:0000313" key="8">
    <source>
        <dbReference type="Proteomes" id="UP000321058"/>
    </source>
</evidence>
<dbReference type="AlphaFoldDB" id="A0A512N1N3"/>
<keyword evidence="8" id="KW-1185">Reference proteome</keyword>
<dbReference type="Proteomes" id="UP000321058">
    <property type="component" value="Unassembled WGS sequence"/>
</dbReference>
<proteinExistence type="predicted"/>
<feature type="transmembrane region" description="Helical" evidence="6">
    <location>
        <begin position="12"/>
        <end position="39"/>
    </location>
</feature>
<feature type="transmembrane region" description="Helical" evidence="6">
    <location>
        <begin position="326"/>
        <end position="348"/>
    </location>
</feature>
<keyword evidence="5 6" id="KW-0472">Membrane</keyword>
<accession>A0A512N1N3</accession>
<dbReference type="PANTHER" id="PTHR23513:SF11">
    <property type="entry name" value="STAPHYLOFERRIN A TRANSPORTER"/>
    <property type="match status" value="1"/>
</dbReference>
<sequence>MIPVLRPLKDPAVATVWSGLAASTIGEDLFRVAVVWIAAGQIGNAAGYVNAAQYGAMLAVGLLGASLFDRWRADRAMIGAKYASAVLALLPVAGFYIWGISIPLLVLSVMGLAAMRMVFNPALQSAVPVLVKDREALQAINGLFDATFRLARLIGPVLAAVLNALLPVIHFLSVTAVGFVASAVAVWMVRDRVVDPANKPRVGRGGWRGAWDALLDGARLMLSEPTTGALLLVNAFANGPWSVALQLAIALMVVEHDPHLFGFHGLAALGLIIGTIGVGDVIGNLVAGSVRFARPLSTMFLGYVAMGLGFVLLALAAWGLPNPYKLPGMMLSGMVAGLGGPFFFIPMITRMQTTFRGAEIARVFRLRLAIMAGSMLVFNLGATPLFDLIGPTHTEFYLGLLLLGLGVVGHFYYRRREIEPERTPRIVADLE</sequence>
<feature type="transmembrane region" description="Helical" evidence="6">
    <location>
        <begin position="368"/>
        <end position="390"/>
    </location>
</feature>
<feature type="transmembrane region" description="Helical" evidence="6">
    <location>
        <begin position="396"/>
        <end position="413"/>
    </location>
</feature>